<name>A0A2P2QVR1_RHIMU</name>
<keyword evidence="1" id="KW-0812">Transmembrane</keyword>
<keyword evidence="1" id="KW-0472">Membrane</keyword>
<dbReference type="AlphaFoldDB" id="A0A2P2QVR1"/>
<proteinExistence type="predicted"/>
<evidence type="ECO:0000313" key="2">
    <source>
        <dbReference type="EMBL" id="MBX71045.1"/>
    </source>
</evidence>
<reference evidence="2" key="1">
    <citation type="submission" date="2018-02" db="EMBL/GenBank/DDBJ databases">
        <title>Rhizophora mucronata_Transcriptome.</title>
        <authorList>
            <person name="Meera S.P."/>
            <person name="Sreeshan A."/>
            <person name="Augustine A."/>
        </authorList>
    </citation>
    <scope>NUCLEOTIDE SEQUENCE</scope>
    <source>
        <tissue evidence="2">Leaf</tissue>
    </source>
</reference>
<feature type="transmembrane region" description="Helical" evidence="1">
    <location>
        <begin position="7"/>
        <end position="30"/>
    </location>
</feature>
<keyword evidence="1" id="KW-1133">Transmembrane helix</keyword>
<protein>
    <submittedName>
        <fullName evidence="2">Uncharacterized protein</fullName>
    </submittedName>
</protein>
<dbReference type="EMBL" id="GGEC01090561">
    <property type="protein sequence ID" value="MBX71045.1"/>
    <property type="molecule type" value="Transcribed_RNA"/>
</dbReference>
<evidence type="ECO:0000256" key="1">
    <source>
        <dbReference type="SAM" id="Phobius"/>
    </source>
</evidence>
<organism evidence="2">
    <name type="scientific">Rhizophora mucronata</name>
    <name type="common">Asiatic mangrove</name>
    <dbReference type="NCBI Taxonomy" id="61149"/>
    <lineage>
        <taxon>Eukaryota</taxon>
        <taxon>Viridiplantae</taxon>
        <taxon>Streptophyta</taxon>
        <taxon>Embryophyta</taxon>
        <taxon>Tracheophyta</taxon>
        <taxon>Spermatophyta</taxon>
        <taxon>Magnoliopsida</taxon>
        <taxon>eudicotyledons</taxon>
        <taxon>Gunneridae</taxon>
        <taxon>Pentapetalae</taxon>
        <taxon>rosids</taxon>
        <taxon>fabids</taxon>
        <taxon>Malpighiales</taxon>
        <taxon>Rhizophoraceae</taxon>
        <taxon>Rhizophora</taxon>
    </lineage>
</organism>
<sequence length="37" mass="4543">MISWYNFLVFGMVIFHLYLTDFLFEMFLWLCSSTEPT</sequence>
<accession>A0A2P2QVR1</accession>